<dbReference type="Proteomes" id="UP000249610">
    <property type="component" value="Unassembled WGS sequence"/>
</dbReference>
<reference evidence="2 3" key="1">
    <citation type="submission" date="2018-06" db="EMBL/GenBank/DDBJ databases">
        <title>Genomic Encyclopedia of Archaeal and Bacterial Type Strains, Phase II (KMG-II): from individual species to whole genera.</title>
        <authorList>
            <person name="Goeker M."/>
        </authorList>
    </citation>
    <scope>NUCLEOTIDE SEQUENCE [LARGE SCALE GENOMIC DNA]</scope>
    <source>
        <strain evidence="2 3">DSM 23446</strain>
    </source>
</reference>
<name>A0A327PAM4_9BACT</name>
<accession>A0A327PAM4</accession>
<feature type="domain" description="MOSC" evidence="1">
    <location>
        <begin position="28"/>
        <end position="163"/>
    </location>
</feature>
<dbReference type="GO" id="GO:0030151">
    <property type="term" value="F:molybdenum ion binding"/>
    <property type="evidence" value="ECO:0007669"/>
    <property type="project" value="InterPro"/>
</dbReference>
<gene>
    <name evidence="2" type="ORF">LV83_02381</name>
</gene>
<dbReference type="InterPro" id="IPR052353">
    <property type="entry name" value="Benzoxazolinone_Detox_Enz"/>
</dbReference>
<dbReference type="AlphaFoldDB" id="A0A327PAM4"/>
<dbReference type="GO" id="GO:0030170">
    <property type="term" value="F:pyridoxal phosphate binding"/>
    <property type="evidence" value="ECO:0007669"/>
    <property type="project" value="InterPro"/>
</dbReference>
<dbReference type="Gene3D" id="2.40.33.20">
    <property type="entry name" value="PK beta-barrel domain-like"/>
    <property type="match status" value="1"/>
</dbReference>
<evidence type="ECO:0000313" key="2">
    <source>
        <dbReference type="EMBL" id="RAI89340.1"/>
    </source>
</evidence>
<dbReference type="PROSITE" id="PS51340">
    <property type="entry name" value="MOSC"/>
    <property type="match status" value="1"/>
</dbReference>
<organism evidence="2 3">
    <name type="scientific">Algoriphagus yeomjeoni</name>
    <dbReference type="NCBI Taxonomy" id="291403"/>
    <lineage>
        <taxon>Bacteria</taxon>
        <taxon>Pseudomonadati</taxon>
        <taxon>Bacteroidota</taxon>
        <taxon>Cytophagia</taxon>
        <taxon>Cytophagales</taxon>
        <taxon>Cyclobacteriaceae</taxon>
        <taxon>Algoriphagus</taxon>
    </lineage>
</organism>
<dbReference type="OrthoDB" id="9786134at2"/>
<comment type="caution">
    <text evidence="2">The sequence shown here is derived from an EMBL/GenBank/DDBJ whole genome shotgun (WGS) entry which is preliminary data.</text>
</comment>
<evidence type="ECO:0000259" key="1">
    <source>
        <dbReference type="PROSITE" id="PS51340"/>
    </source>
</evidence>
<dbReference type="PANTHER" id="PTHR30212">
    <property type="entry name" value="PROTEIN YIIM"/>
    <property type="match status" value="1"/>
</dbReference>
<dbReference type="InterPro" id="IPR005302">
    <property type="entry name" value="MoCF_Sase_C"/>
</dbReference>
<proteinExistence type="predicted"/>
<dbReference type="SUPFAM" id="SSF50800">
    <property type="entry name" value="PK beta-barrel domain-like"/>
    <property type="match status" value="1"/>
</dbReference>
<dbReference type="PANTHER" id="PTHR30212:SF2">
    <property type="entry name" value="PROTEIN YIIM"/>
    <property type="match status" value="1"/>
</dbReference>
<protein>
    <submittedName>
        <fullName evidence="2">MOSC domain-containing protein YiiM</fullName>
    </submittedName>
</protein>
<sequence>MKIISTNIGKPTIFIWNGKEETTGIYKKPTTKPIYLTKNDVINDEISNRLNHGGYYKACYIFSAEQYPYWQALYPDLDWSWGMFGENLTVSDFDENEVYLGDIYKVGETLVQVSQYREPCYKFGHKFGTQQVIKQFIQHGFGGTYLSILEEGIVNVGDEFTLVERPEKSLSVSDLFQLVFAKEKDQDLLKIAASSKAIPPKKRIFLSSFIESSN</sequence>
<dbReference type="Pfam" id="PF03473">
    <property type="entry name" value="MOSC"/>
    <property type="match status" value="1"/>
</dbReference>
<keyword evidence="3" id="KW-1185">Reference proteome</keyword>
<dbReference type="GO" id="GO:0003824">
    <property type="term" value="F:catalytic activity"/>
    <property type="evidence" value="ECO:0007669"/>
    <property type="project" value="InterPro"/>
</dbReference>
<dbReference type="InterPro" id="IPR011037">
    <property type="entry name" value="Pyrv_Knase-like_insert_dom_sf"/>
</dbReference>
<dbReference type="EMBL" id="QLLK01000006">
    <property type="protein sequence ID" value="RAI89340.1"/>
    <property type="molecule type" value="Genomic_DNA"/>
</dbReference>
<evidence type="ECO:0000313" key="3">
    <source>
        <dbReference type="Proteomes" id="UP000249610"/>
    </source>
</evidence>
<dbReference type="RefSeq" id="WP_111611727.1">
    <property type="nucleotide sequence ID" value="NZ_QLLK01000006.1"/>
</dbReference>